<keyword evidence="3" id="KW-0732">Signal</keyword>
<feature type="signal peptide" evidence="3">
    <location>
        <begin position="1"/>
        <end position="20"/>
    </location>
</feature>
<evidence type="ECO:0000256" key="2">
    <source>
        <dbReference type="ARBA" id="ARBA00022801"/>
    </source>
</evidence>
<dbReference type="Pfam" id="PF13472">
    <property type="entry name" value="Lipase_GDSL_2"/>
    <property type="match status" value="1"/>
</dbReference>
<dbReference type="InterPro" id="IPR013830">
    <property type="entry name" value="SGNH_hydro"/>
</dbReference>
<keyword evidence="6" id="KW-1185">Reference proteome</keyword>
<dbReference type="SUPFAM" id="SSF52266">
    <property type="entry name" value="SGNH hydrolase"/>
    <property type="match status" value="1"/>
</dbReference>
<dbReference type="KEGG" id="fgg:FSB75_04745"/>
<keyword evidence="2" id="KW-0378">Hydrolase</keyword>
<gene>
    <name evidence="5" type="ORF">FSB75_04745</name>
</gene>
<protein>
    <submittedName>
        <fullName evidence="5">Rhamnogalacturonan acetylesterase</fullName>
    </submittedName>
</protein>
<dbReference type="RefSeq" id="WP_146783549.1">
    <property type="nucleotide sequence ID" value="NZ_BAABIO010000006.1"/>
</dbReference>
<dbReference type="InterPro" id="IPR036514">
    <property type="entry name" value="SGNH_hydro_sf"/>
</dbReference>
<dbReference type="PANTHER" id="PTHR43695:SF1">
    <property type="entry name" value="RHAMNOGALACTURONAN ACETYLESTERASE"/>
    <property type="match status" value="1"/>
</dbReference>
<dbReference type="GO" id="GO:0016788">
    <property type="term" value="F:hydrolase activity, acting on ester bonds"/>
    <property type="evidence" value="ECO:0007669"/>
    <property type="project" value="UniProtKB-ARBA"/>
</dbReference>
<evidence type="ECO:0000259" key="4">
    <source>
        <dbReference type="Pfam" id="PF13472"/>
    </source>
</evidence>
<dbReference type="PANTHER" id="PTHR43695">
    <property type="entry name" value="PUTATIVE (AFU_ORTHOLOGUE AFUA_2G17250)-RELATED"/>
    <property type="match status" value="1"/>
</dbReference>
<dbReference type="OrthoDB" id="9807041at2"/>
<feature type="domain" description="SGNH hydrolase-type esterase" evidence="4">
    <location>
        <begin position="31"/>
        <end position="235"/>
    </location>
</feature>
<accession>A0A5B8UEY8</accession>
<evidence type="ECO:0000313" key="5">
    <source>
        <dbReference type="EMBL" id="QEC55241.1"/>
    </source>
</evidence>
<sequence>MHSQKIFAAILIVTALSSFAFLQKDKPVFYVIGDSTVKNGDGTGKGSLWGWGDFIAPYFDTTKIRIENDALGGRSSRTFITEGRWEKVLSKLKKGDYVIMQFGHNDSGPLDDTARARGTMKGIGEESKEVYNPIMKKQEVVYTYGHYMRQYIRDAKAKGAVAIVCSPIPRNDWKEGKVTRSVESYAGWAQQVAKEEGAYFIDLNNLVATKYEALGADAVKPFFPGDHTHTNIDGAKLNAEIVAAQLKEIKSEGLKKYMK</sequence>
<reference evidence="5 6" key="1">
    <citation type="journal article" date="2015" name="Int. J. Syst. Evol. Microbiol.">
        <title>Flavisolibacter ginsenosidimutans sp. nov., with ginsenoside-converting activity isolated from soil used for cultivating ginseng.</title>
        <authorList>
            <person name="Zhao Y."/>
            <person name="Liu Q."/>
            <person name="Kang M.S."/>
            <person name="Jin F."/>
            <person name="Yu H."/>
            <person name="Im W.T."/>
        </authorList>
    </citation>
    <scope>NUCLEOTIDE SEQUENCE [LARGE SCALE GENOMIC DNA]</scope>
    <source>
        <strain evidence="5 6">Gsoil 636</strain>
    </source>
</reference>
<proteinExistence type="inferred from homology"/>
<evidence type="ECO:0000256" key="1">
    <source>
        <dbReference type="ARBA" id="ARBA00008668"/>
    </source>
</evidence>
<dbReference type="Proteomes" id="UP000321204">
    <property type="component" value="Chromosome"/>
</dbReference>
<comment type="similarity">
    <text evidence="1">Belongs to the 'GDSL' lipolytic enzyme family.</text>
</comment>
<dbReference type="InterPro" id="IPR037459">
    <property type="entry name" value="RhgT-like"/>
</dbReference>
<evidence type="ECO:0000256" key="3">
    <source>
        <dbReference type="SAM" id="SignalP"/>
    </source>
</evidence>
<evidence type="ECO:0000313" key="6">
    <source>
        <dbReference type="Proteomes" id="UP000321204"/>
    </source>
</evidence>
<dbReference type="AlphaFoldDB" id="A0A5B8UEY8"/>
<dbReference type="Gene3D" id="3.40.50.1110">
    <property type="entry name" value="SGNH hydrolase"/>
    <property type="match status" value="1"/>
</dbReference>
<dbReference type="CDD" id="cd01821">
    <property type="entry name" value="Rhamnogalacturan_acetylesterase_like"/>
    <property type="match status" value="1"/>
</dbReference>
<name>A0A5B8UEY8_9BACT</name>
<feature type="chain" id="PRO_5022985562" evidence="3">
    <location>
        <begin position="21"/>
        <end position="259"/>
    </location>
</feature>
<dbReference type="EMBL" id="CP042433">
    <property type="protein sequence ID" value="QEC55241.1"/>
    <property type="molecule type" value="Genomic_DNA"/>
</dbReference>
<organism evidence="5 6">
    <name type="scientific">Flavisolibacter ginsenosidimutans</name>
    <dbReference type="NCBI Taxonomy" id="661481"/>
    <lineage>
        <taxon>Bacteria</taxon>
        <taxon>Pseudomonadati</taxon>
        <taxon>Bacteroidota</taxon>
        <taxon>Chitinophagia</taxon>
        <taxon>Chitinophagales</taxon>
        <taxon>Chitinophagaceae</taxon>
        <taxon>Flavisolibacter</taxon>
    </lineage>
</organism>